<evidence type="ECO:0000256" key="3">
    <source>
        <dbReference type="ARBA" id="ARBA00022840"/>
    </source>
</evidence>
<dbReference type="InterPro" id="IPR050166">
    <property type="entry name" value="ABC_transporter_ATP-bind"/>
</dbReference>
<keyword evidence="3" id="KW-0067">ATP-binding</keyword>
<dbReference type="PROSITE" id="PS00211">
    <property type="entry name" value="ABC_TRANSPORTER_1"/>
    <property type="match status" value="1"/>
</dbReference>
<evidence type="ECO:0000313" key="5">
    <source>
        <dbReference type="EMBL" id="NYJ25881.1"/>
    </source>
</evidence>
<feature type="domain" description="ABC transporter" evidence="4">
    <location>
        <begin position="3"/>
        <end position="206"/>
    </location>
</feature>
<evidence type="ECO:0000256" key="1">
    <source>
        <dbReference type="ARBA" id="ARBA00022448"/>
    </source>
</evidence>
<dbReference type="GO" id="GO:0005524">
    <property type="term" value="F:ATP binding"/>
    <property type="evidence" value="ECO:0007669"/>
    <property type="project" value="UniProtKB-KW"/>
</dbReference>
<dbReference type="EMBL" id="JACCFL010000001">
    <property type="protein sequence ID" value="NYJ25881.1"/>
    <property type="molecule type" value="Genomic_DNA"/>
</dbReference>
<dbReference type="SMART" id="SM00382">
    <property type="entry name" value="AAA"/>
    <property type="match status" value="1"/>
</dbReference>
<comment type="caution">
    <text evidence="5">The sequence shown here is derived from an EMBL/GenBank/DDBJ whole genome shotgun (WGS) entry which is preliminary data.</text>
</comment>
<dbReference type="PROSITE" id="PS50893">
    <property type="entry name" value="ABC_TRANSPORTER_2"/>
    <property type="match status" value="1"/>
</dbReference>
<proteinExistence type="predicted"/>
<dbReference type="PANTHER" id="PTHR42788">
    <property type="entry name" value="TAURINE IMPORT ATP-BINDING PROTEIN-RELATED"/>
    <property type="match status" value="1"/>
</dbReference>
<dbReference type="AlphaFoldDB" id="A0A853D373"/>
<dbReference type="InterPro" id="IPR003439">
    <property type="entry name" value="ABC_transporter-like_ATP-bd"/>
</dbReference>
<dbReference type="Gene3D" id="3.40.50.300">
    <property type="entry name" value="P-loop containing nucleotide triphosphate hydrolases"/>
    <property type="match status" value="1"/>
</dbReference>
<gene>
    <name evidence="5" type="ORF">HNR13_004168</name>
</gene>
<dbReference type="InterPro" id="IPR027417">
    <property type="entry name" value="P-loop_NTPase"/>
</dbReference>
<keyword evidence="1" id="KW-0813">Transport</keyword>
<dbReference type="Proteomes" id="UP000578352">
    <property type="component" value="Unassembled WGS sequence"/>
</dbReference>
<dbReference type="InterPro" id="IPR017871">
    <property type="entry name" value="ABC_transporter-like_CS"/>
</dbReference>
<accession>A0A853D373</accession>
<dbReference type="PANTHER" id="PTHR42788:SF19">
    <property type="entry name" value="ALIPHATIC SULFONATES IMPORT ATP-BINDING PROTEIN SSUB 2"/>
    <property type="match status" value="1"/>
</dbReference>
<evidence type="ECO:0000259" key="4">
    <source>
        <dbReference type="PROSITE" id="PS50893"/>
    </source>
</evidence>
<dbReference type="InterPro" id="IPR003593">
    <property type="entry name" value="AAA+_ATPase"/>
</dbReference>
<name>A0A853D373_9MICO</name>
<evidence type="ECO:0000313" key="6">
    <source>
        <dbReference type="Proteomes" id="UP000578352"/>
    </source>
</evidence>
<dbReference type="RefSeq" id="WP_179608833.1">
    <property type="nucleotide sequence ID" value="NZ_BAABEH010000001.1"/>
</dbReference>
<evidence type="ECO:0000256" key="2">
    <source>
        <dbReference type="ARBA" id="ARBA00022741"/>
    </source>
</evidence>
<dbReference type="Pfam" id="PF00005">
    <property type="entry name" value="ABC_tran"/>
    <property type="match status" value="1"/>
</dbReference>
<dbReference type="SUPFAM" id="SSF52540">
    <property type="entry name" value="P-loop containing nucleoside triphosphate hydrolases"/>
    <property type="match status" value="1"/>
</dbReference>
<protein>
    <submittedName>
        <fullName evidence="5">ABC-type lipoprotein export system ATPase subunit</fullName>
    </submittedName>
</protein>
<dbReference type="GO" id="GO:0016887">
    <property type="term" value="F:ATP hydrolysis activity"/>
    <property type="evidence" value="ECO:0007669"/>
    <property type="project" value="InterPro"/>
</dbReference>
<keyword evidence="5" id="KW-0449">Lipoprotein</keyword>
<organism evidence="5 6">
    <name type="scientific">Leifsonia shinshuensis</name>
    <dbReference type="NCBI Taxonomy" id="150026"/>
    <lineage>
        <taxon>Bacteria</taxon>
        <taxon>Bacillati</taxon>
        <taxon>Actinomycetota</taxon>
        <taxon>Actinomycetes</taxon>
        <taxon>Micrococcales</taxon>
        <taxon>Microbacteriaceae</taxon>
        <taxon>Leifsonia</taxon>
    </lineage>
</organism>
<keyword evidence="2" id="KW-0547">Nucleotide-binding</keyword>
<reference evidence="5 6" key="1">
    <citation type="submission" date="2020-07" db="EMBL/GenBank/DDBJ databases">
        <title>Sequencing the genomes of 1000 actinobacteria strains.</title>
        <authorList>
            <person name="Klenk H.-P."/>
        </authorList>
    </citation>
    <scope>NUCLEOTIDE SEQUENCE [LARGE SCALE GENOMIC DNA]</scope>
    <source>
        <strain evidence="5 6">DSM 15165</strain>
    </source>
</reference>
<sequence>MHVALDGVGHRFGRSGDWLFRSLTFAFRPGEVYALTGPSGSGKSTLLSLLAGRNRPVEGAIHLTGIDRVSWVFQNPFGSPRRTALDHVALPILARGESAPAAEEQAHEFLARFELESVAHRPFGDLSGGESQRLMLARGLASRPSLLLIDEPTAQLDRRTAERVDAAIAAVADPSTIVVVATHDARTRDACTGLLDLGALGGSGAG</sequence>